<gene>
    <name evidence="4" type="ORF">ACFQO8_13875</name>
</gene>
<dbReference type="SUPFAM" id="SSF54001">
    <property type="entry name" value="Cysteine proteinases"/>
    <property type="match status" value="1"/>
</dbReference>
<dbReference type="InterPro" id="IPR002931">
    <property type="entry name" value="Transglutaminase-like"/>
</dbReference>
<evidence type="ECO:0000313" key="4">
    <source>
        <dbReference type="EMBL" id="MFC7391224.1"/>
    </source>
</evidence>
<keyword evidence="2" id="KW-1133">Transmembrane helix</keyword>
<feature type="domain" description="Transglutaminase-like" evidence="3">
    <location>
        <begin position="452"/>
        <end position="526"/>
    </location>
</feature>
<feature type="transmembrane region" description="Helical" evidence="2">
    <location>
        <begin position="37"/>
        <end position="56"/>
    </location>
</feature>
<keyword evidence="2" id="KW-0472">Membrane</keyword>
<dbReference type="PANTHER" id="PTHR42736:SF1">
    <property type="entry name" value="PROTEIN-GLUTAMINE GAMMA-GLUTAMYLTRANSFERASE"/>
    <property type="match status" value="1"/>
</dbReference>
<dbReference type="InterPro" id="IPR038765">
    <property type="entry name" value="Papain-like_cys_pep_sf"/>
</dbReference>
<evidence type="ECO:0000259" key="3">
    <source>
        <dbReference type="SMART" id="SM00460"/>
    </source>
</evidence>
<evidence type="ECO:0000256" key="1">
    <source>
        <dbReference type="SAM" id="MobiDB-lite"/>
    </source>
</evidence>
<dbReference type="Pfam" id="PF01841">
    <property type="entry name" value="Transglut_core"/>
    <property type="match status" value="1"/>
</dbReference>
<sequence length="699" mass="79046">MKTWITRIVYTALAAYLLSFWIEPIVGSTTFDVSWPFYFLLIVPMFVSLLPWGAFLGISLLNFLVVLYVYHGSIFDWFGLWMDDFFGVISGELPNEAIFFSAMALIGLLFAILVSRTYPSYGFALGMIVSTLGVMAYFDTWTLYDGEGNILYAIVTSLLLLFVTDVAKRPSQSLVRFVSIGLLLSVVVALASASPTLEGDWSDQITTSFRNATTEGDGNGPGRVGYGVNDESLGGPFEQDDGIVFIARGVPARYWRIESKAIYTGKGWIEAPVLDSDYNRGQLVDSDVDTTPEQALLRFERRQSFVPYGGEYPQAAETESGTEFLVGDVEQAFPNETITMQPSGKIVFENEEQSTPRTIQLRYSVPAFSEEQLALNEEITSLTEEEQQVYLQLPDSLPDRVRDLATEITAESETPNEKAEAVEAYFRNGEFQYDTENVAQPEGDTDYVDQFLFDTQIGYCDNFSTSAAILLRANGIPTRWVKGFTMGDTRGVVQGEEEHTIRNRHAHSWVEYFVEGAGWVPLEATISFSDANLLQIDQETETDDTTPATNDPQANQDNNTQNRPQEDLLIDDVTTGEVQEESRSIPVWGWVVILFLVAVVIWNRKIIERQIMYVWWMSRPLTDTSLVSMHRYLMKRLRANGFKVEGRTPSELAKEVDAYYETNDMTRLTALFEQAVYAEQEPNSKYKEYWKIVIRRIMS</sequence>
<dbReference type="SMART" id="SM00460">
    <property type="entry name" value="TGc"/>
    <property type="match status" value="1"/>
</dbReference>
<feature type="region of interest" description="Disordered" evidence="1">
    <location>
        <begin position="541"/>
        <end position="568"/>
    </location>
</feature>
<feature type="transmembrane region" description="Helical" evidence="2">
    <location>
        <begin position="585"/>
        <end position="602"/>
    </location>
</feature>
<dbReference type="PANTHER" id="PTHR42736">
    <property type="entry name" value="PROTEIN-GLUTAMINE GAMMA-GLUTAMYLTRANSFERASE"/>
    <property type="match status" value="1"/>
</dbReference>
<dbReference type="Gene3D" id="3.10.620.30">
    <property type="match status" value="1"/>
</dbReference>
<evidence type="ECO:0000256" key="2">
    <source>
        <dbReference type="SAM" id="Phobius"/>
    </source>
</evidence>
<feature type="transmembrane region" description="Helical" evidence="2">
    <location>
        <begin position="150"/>
        <end position="167"/>
    </location>
</feature>
<feature type="compositionally biased region" description="Low complexity" evidence="1">
    <location>
        <begin position="545"/>
        <end position="554"/>
    </location>
</feature>
<proteinExistence type="predicted"/>
<reference evidence="5" key="1">
    <citation type="journal article" date="2019" name="Int. J. Syst. Evol. Microbiol.">
        <title>The Global Catalogue of Microorganisms (GCM) 10K type strain sequencing project: providing services to taxonomists for standard genome sequencing and annotation.</title>
        <authorList>
            <consortium name="The Broad Institute Genomics Platform"/>
            <consortium name="The Broad Institute Genome Sequencing Center for Infectious Disease"/>
            <person name="Wu L."/>
            <person name="Ma J."/>
        </authorList>
    </citation>
    <scope>NUCLEOTIDE SEQUENCE [LARGE SCALE GENOMIC DNA]</scope>
    <source>
        <strain evidence="5">CCUG 55590</strain>
    </source>
</reference>
<dbReference type="EMBL" id="JBHTCE010000004">
    <property type="protein sequence ID" value="MFC7391224.1"/>
    <property type="molecule type" value="Genomic_DNA"/>
</dbReference>
<dbReference type="Proteomes" id="UP001596439">
    <property type="component" value="Unassembled WGS sequence"/>
</dbReference>
<feature type="transmembrane region" description="Helical" evidence="2">
    <location>
        <begin position="174"/>
        <end position="193"/>
    </location>
</feature>
<name>A0ABW2PP84_9BACL</name>
<evidence type="ECO:0000313" key="5">
    <source>
        <dbReference type="Proteomes" id="UP001596439"/>
    </source>
</evidence>
<protein>
    <submittedName>
        <fullName evidence="4">Transglutaminase domain-containing protein</fullName>
    </submittedName>
</protein>
<dbReference type="RefSeq" id="WP_214791013.1">
    <property type="nucleotide sequence ID" value="NZ_JANIEL010000099.1"/>
</dbReference>
<organism evidence="4 5">
    <name type="scientific">Exiguobacterium aestuarii</name>
    <dbReference type="NCBI Taxonomy" id="273527"/>
    <lineage>
        <taxon>Bacteria</taxon>
        <taxon>Bacillati</taxon>
        <taxon>Bacillota</taxon>
        <taxon>Bacilli</taxon>
        <taxon>Bacillales</taxon>
        <taxon>Bacillales Family XII. Incertae Sedis</taxon>
        <taxon>Exiguobacterium</taxon>
    </lineage>
</organism>
<comment type="caution">
    <text evidence="4">The sequence shown here is derived from an EMBL/GenBank/DDBJ whole genome shotgun (WGS) entry which is preliminary data.</text>
</comment>
<dbReference type="InterPro" id="IPR052901">
    <property type="entry name" value="Bact_TGase-like"/>
</dbReference>
<keyword evidence="2" id="KW-0812">Transmembrane</keyword>
<feature type="transmembrane region" description="Helical" evidence="2">
    <location>
        <begin position="63"/>
        <end position="82"/>
    </location>
</feature>
<feature type="transmembrane region" description="Helical" evidence="2">
    <location>
        <begin position="97"/>
        <end position="114"/>
    </location>
</feature>
<accession>A0ABW2PP84</accession>
<feature type="transmembrane region" description="Helical" evidence="2">
    <location>
        <begin position="121"/>
        <end position="138"/>
    </location>
</feature>
<keyword evidence="5" id="KW-1185">Reference proteome</keyword>